<dbReference type="GO" id="GO:0016020">
    <property type="term" value="C:membrane"/>
    <property type="evidence" value="ECO:0007669"/>
    <property type="project" value="InterPro"/>
</dbReference>
<dbReference type="InterPro" id="IPR043128">
    <property type="entry name" value="Rev_trsase/Diguanyl_cyclase"/>
</dbReference>
<comment type="caution">
    <text evidence="6">The sequence shown here is derived from an EMBL/GenBank/DDBJ whole genome shotgun (WGS) entry which is preliminary data.</text>
</comment>
<dbReference type="PANTHER" id="PTHR44757:SF2">
    <property type="entry name" value="BIOFILM ARCHITECTURE MAINTENANCE PROTEIN MBAA"/>
    <property type="match status" value="1"/>
</dbReference>
<evidence type="ECO:0000256" key="1">
    <source>
        <dbReference type="ARBA" id="ARBA00001946"/>
    </source>
</evidence>
<evidence type="ECO:0000259" key="5">
    <source>
        <dbReference type="PROSITE" id="PS50887"/>
    </source>
</evidence>
<evidence type="ECO:0000313" key="6">
    <source>
        <dbReference type="EMBL" id="RDL45179.1"/>
    </source>
</evidence>
<dbReference type="SMART" id="SM00267">
    <property type="entry name" value="GGDEF"/>
    <property type="match status" value="1"/>
</dbReference>
<keyword evidence="2" id="KW-1133">Transmembrane helix</keyword>
<dbReference type="FunFam" id="3.30.70.270:FF:000001">
    <property type="entry name" value="Diguanylate cyclase domain protein"/>
    <property type="match status" value="1"/>
</dbReference>
<evidence type="ECO:0000259" key="4">
    <source>
        <dbReference type="PROSITE" id="PS50885"/>
    </source>
</evidence>
<dbReference type="PROSITE" id="PS50885">
    <property type="entry name" value="HAMP"/>
    <property type="match status" value="1"/>
</dbReference>
<dbReference type="PROSITE" id="PS50887">
    <property type="entry name" value="GGDEF"/>
    <property type="match status" value="1"/>
</dbReference>
<dbReference type="SUPFAM" id="SSF158472">
    <property type="entry name" value="HAMP domain-like"/>
    <property type="match status" value="1"/>
</dbReference>
<dbReference type="SMART" id="SM00052">
    <property type="entry name" value="EAL"/>
    <property type="match status" value="1"/>
</dbReference>
<dbReference type="EMBL" id="QKRA01000002">
    <property type="protein sequence ID" value="RDL45179.1"/>
    <property type="molecule type" value="Genomic_DNA"/>
</dbReference>
<dbReference type="SUPFAM" id="SSF55073">
    <property type="entry name" value="Nucleotide cyclase"/>
    <property type="match status" value="1"/>
</dbReference>
<feature type="domain" description="EAL" evidence="3">
    <location>
        <begin position="565"/>
        <end position="821"/>
    </location>
</feature>
<reference evidence="6 7" key="1">
    <citation type="submission" date="2018-06" db="EMBL/GenBank/DDBJ databases">
        <title>Marinomonas sp. YLB-05 draft genome sequence.</title>
        <authorList>
            <person name="Yu L."/>
            <person name="Tang X."/>
        </authorList>
    </citation>
    <scope>NUCLEOTIDE SEQUENCE [LARGE SCALE GENOMIC DNA]</scope>
    <source>
        <strain evidence="6 7">YLB-05</strain>
    </source>
</reference>
<dbReference type="InterPro" id="IPR029787">
    <property type="entry name" value="Nucleotide_cyclase"/>
</dbReference>
<dbReference type="NCBIfam" id="TIGR00254">
    <property type="entry name" value="GGDEF"/>
    <property type="match status" value="1"/>
</dbReference>
<dbReference type="PANTHER" id="PTHR44757">
    <property type="entry name" value="DIGUANYLATE CYCLASE DGCP"/>
    <property type="match status" value="1"/>
</dbReference>
<dbReference type="Pfam" id="PF00672">
    <property type="entry name" value="HAMP"/>
    <property type="match status" value="1"/>
</dbReference>
<proteinExistence type="predicted"/>
<dbReference type="InterPro" id="IPR000160">
    <property type="entry name" value="GGDEF_dom"/>
</dbReference>
<dbReference type="Gene3D" id="6.10.340.10">
    <property type="match status" value="1"/>
</dbReference>
<dbReference type="InterPro" id="IPR035919">
    <property type="entry name" value="EAL_sf"/>
</dbReference>
<dbReference type="GO" id="GO:0003824">
    <property type="term" value="F:catalytic activity"/>
    <property type="evidence" value="ECO:0007669"/>
    <property type="project" value="UniProtKB-ARBA"/>
</dbReference>
<gene>
    <name evidence="6" type="ORF">DN730_06090</name>
</gene>
<dbReference type="Pfam" id="PF00563">
    <property type="entry name" value="EAL"/>
    <property type="match status" value="1"/>
</dbReference>
<sequence>MAMNLFKKMNLSVRFAISITVLLGAFGLGIALLIRSLTNVELLLEQESARHIQELSSSSAISREIFLLSSRVQLLEQKFLYDEEILSEESFNIDEQLQRIRSLSDDDSFLLKMNNFIVDFHRFLGNSVTLNRILKELSQIDKRLGNEIDQLDFALASTSVTQLVANPDSDFRNDLEIMHQIRESYLSVGKMAASVRSSITPDTEQVVIIKVLKELNILEMHLNNMPKLSAAVEQSSNAILNTIKRYRISLRKMTANLNQRWLVMSALVSTQSSLIGYVESTEANVQSSAMRLSTDLREDLNDMRIWMLATGVISLIVGILLILFMVRQNITKPLARLQRSFKEIEGYNFDHPVELNRSDEWNVIENAFNRMASRLKKTYHDLDNERSKLHKLAHHDPLTGLANRLLIHKNIDTAIATAEQFNHRFALLYLDIDHFKTINDSMGHSAGDKLLQEVSQKLCNLVGKTDTVSRLGGDEFMVLARSIKTTEQANMLAKQINEELGQPFTIDNQTVFVGGSVGVCLYPEHGEDSETLIRNADTAMYHAKRFGRDHHRLYHDSMTFEAHNLMSKSSGLKKALRNQELFVQYQPQYDSFTGEIYGAEALVRWNHPEKGVLLPGEFLDVAEQTGAIVDIDNYVFDIVFNDLISLHSQNLVPSNFSLSVNFSGRKLLSENLLDHLKKCHDQAPEVASSIILELTERDMLTKLDQCEGFINQIKQFGFKVAVDDFGTGYSSLAILKHLPVDILKLDRSFISGLGFNTADYVIVDSILTIARGLQLSAIAEGVETSQQLEVLKTLGCEIAQGYYLSYPISLNELKTIIAEKSPSD</sequence>
<dbReference type="Pfam" id="PF00990">
    <property type="entry name" value="GGDEF"/>
    <property type="match status" value="1"/>
</dbReference>
<protein>
    <submittedName>
        <fullName evidence="6">Diguanylate phosphodiesterase</fullName>
    </submittedName>
</protein>
<dbReference type="Gene3D" id="3.20.20.450">
    <property type="entry name" value="EAL domain"/>
    <property type="match status" value="1"/>
</dbReference>
<accession>A0A370UBQ3</accession>
<dbReference type="CDD" id="cd01949">
    <property type="entry name" value="GGDEF"/>
    <property type="match status" value="1"/>
</dbReference>
<dbReference type="CDD" id="cd06225">
    <property type="entry name" value="HAMP"/>
    <property type="match status" value="1"/>
</dbReference>
<evidence type="ECO:0000313" key="7">
    <source>
        <dbReference type="Proteomes" id="UP000254326"/>
    </source>
</evidence>
<feature type="domain" description="GGDEF" evidence="5">
    <location>
        <begin position="423"/>
        <end position="556"/>
    </location>
</feature>
<feature type="domain" description="HAMP" evidence="4">
    <location>
        <begin position="328"/>
        <end position="380"/>
    </location>
</feature>
<dbReference type="Gene3D" id="3.30.70.270">
    <property type="match status" value="1"/>
</dbReference>
<dbReference type="AlphaFoldDB" id="A0A370UBQ3"/>
<evidence type="ECO:0000256" key="2">
    <source>
        <dbReference type="SAM" id="Phobius"/>
    </source>
</evidence>
<dbReference type="InterPro" id="IPR052155">
    <property type="entry name" value="Biofilm_reg_signaling"/>
</dbReference>
<dbReference type="InterPro" id="IPR001633">
    <property type="entry name" value="EAL_dom"/>
</dbReference>
<keyword evidence="2" id="KW-0812">Transmembrane</keyword>
<dbReference type="InterPro" id="IPR003660">
    <property type="entry name" value="HAMP_dom"/>
</dbReference>
<dbReference type="CDD" id="cd01948">
    <property type="entry name" value="EAL"/>
    <property type="match status" value="1"/>
</dbReference>
<dbReference type="PROSITE" id="PS50883">
    <property type="entry name" value="EAL"/>
    <property type="match status" value="1"/>
</dbReference>
<organism evidence="6 7">
    <name type="scientific">Marinomonas piezotolerans</name>
    <dbReference type="NCBI Taxonomy" id="2213058"/>
    <lineage>
        <taxon>Bacteria</taxon>
        <taxon>Pseudomonadati</taxon>
        <taxon>Pseudomonadota</taxon>
        <taxon>Gammaproteobacteria</taxon>
        <taxon>Oceanospirillales</taxon>
        <taxon>Oceanospirillaceae</taxon>
        <taxon>Marinomonas</taxon>
    </lineage>
</organism>
<dbReference type="SMART" id="SM00304">
    <property type="entry name" value="HAMP"/>
    <property type="match status" value="1"/>
</dbReference>
<feature type="transmembrane region" description="Helical" evidence="2">
    <location>
        <begin position="305"/>
        <end position="326"/>
    </location>
</feature>
<dbReference type="GO" id="GO:0007165">
    <property type="term" value="P:signal transduction"/>
    <property type="evidence" value="ECO:0007669"/>
    <property type="project" value="InterPro"/>
</dbReference>
<evidence type="ECO:0000259" key="3">
    <source>
        <dbReference type="PROSITE" id="PS50883"/>
    </source>
</evidence>
<comment type="cofactor">
    <cofactor evidence="1">
        <name>Mg(2+)</name>
        <dbReference type="ChEBI" id="CHEBI:18420"/>
    </cofactor>
</comment>
<dbReference type="SUPFAM" id="SSF141868">
    <property type="entry name" value="EAL domain-like"/>
    <property type="match status" value="1"/>
</dbReference>
<keyword evidence="2" id="KW-0472">Membrane</keyword>
<keyword evidence="7" id="KW-1185">Reference proteome</keyword>
<dbReference type="Proteomes" id="UP000254326">
    <property type="component" value="Unassembled WGS sequence"/>
</dbReference>
<name>A0A370UBQ3_9GAMM</name>
<feature type="transmembrane region" description="Helical" evidence="2">
    <location>
        <begin position="12"/>
        <end position="34"/>
    </location>
</feature>